<comment type="caution">
    <text evidence="1">The sequence shown here is derived from an EMBL/GenBank/DDBJ whole genome shotgun (WGS) entry which is preliminary data.</text>
</comment>
<dbReference type="AlphaFoldDB" id="A0AAV7VRL7"/>
<keyword evidence="2" id="KW-1185">Reference proteome</keyword>
<dbReference type="Proteomes" id="UP001066276">
    <property type="component" value="Chromosome 2_1"/>
</dbReference>
<protein>
    <submittedName>
        <fullName evidence="1">Uncharacterized protein</fullName>
    </submittedName>
</protein>
<gene>
    <name evidence="1" type="ORF">NDU88_008111</name>
</gene>
<name>A0AAV7VRL7_PLEWA</name>
<dbReference type="EMBL" id="JANPWB010000003">
    <property type="protein sequence ID" value="KAJ1204333.1"/>
    <property type="molecule type" value="Genomic_DNA"/>
</dbReference>
<evidence type="ECO:0000313" key="1">
    <source>
        <dbReference type="EMBL" id="KAJ1204333.1"/>
    </source>
</evidence>
<evidence type="ECO:0000313" key="2">
    <source>
        <dbReference type="Proteomes" id="UP001066276"/>
    </source>
</evidence>
<proteinExistence type="predicted"/>
<accession>A0AAV7VRL7</accession>
<organism evidence="1 2">
    <name type="scientific">Pleurodeles waltl</name>
    <name type="common">Iberian ribbed newt</name>
    <dbReference type="NCBI Taxonomy" id="8319"/>
    <lineage>
        <taxon>Eukaryota</taxon>
        <taxon>Metazoa</taxon>
        <taxon>Chordata</taxon>
        <taxon>Craniata</taxon>
        <taxon>Vertebrata</taxon>
        <taxon>Euteleostomi</taxon>
        <taxon>Amphibia</taxon>
        <taxon>Batrachia</taxon>
        <taxon>Caudata</taxon>
        <taxon>Salamandroidea</taxon>
        <taxon>Salamandridae</taxon>
        <taxon>Pleurodelinae</taxon>
        <taxon>Pleurodeles</taxon>
    </lineage>
</organism>
<sequence length="78" mass="8688">MQPASRISGSNGKRLELYMHALPSNASSVLIFIITKELLSTIKGVGEQEWALPTPGEAVCDKAATRRLYQMKEWLLEL</sequence>
<reference evidence="1" key="1">
    <citation type="journal article" date="2022" name="bioRxiv">
        <title>Sequencing and chromosome-scale assembly of the giantPleurodeles waltlgenome.</title>
        <authorList>
            <person name="Brown T."/>
            <person name="Elewa A."/>
            <person name="Iarovenko S."/>
            <person name="Subramanian E."/>
            <person name="Araus A.J."/>
            <person name="Petzold A."/>
            <person name="Susuki M."/>
            <person name="Suzuki K.-i.T."/>
            <person name="Hayashi T."/>
            <person name="Toyoda A."/>
            <person name="Oliveira C."/>
            <person name="Osipova E."/>
            <person name="Leigh N.D."/>
            <person name="Simon A."/>
            <person name="Yun M.H."/>
        </authorList>
    </citation>
    <scope>NUCLEOTIDE SEQUENCE</scope>
    <source>
        <strain evidence="1">20211129_DDA</strain>
        <tissue evidence="1">Liver</tissue>
    </source>
</reference>